<dbReference type="Gene3D" id="1.10.260.40">
    <property type="entry name" value="lambda repressor-like DNA-binding domains"/>
    <property type="match status" value="1"/>
</dbReference>
<sequence length="141" mass="15923">MVIASATIASELMYSSGSALKSSTIISLLTSKLLITINQKEGGVMTEQIPTPTISEILQQDFMAPADLSAYRLAKELHVPVSRIQDLLHDRRQVTVDTSVRLGRFFGVSDDYFLRLQNDIDLRNAEQNHGQEYAQIRRWQE</sequence>
<dbReference type="EMBL" id="GG704702">
    <property type="protein sequence ID" value="EEX25515.1"/>
    <property type="molecule type" value="Genomic_DNA"/>
</dbReference>
<evidence type="ECO:0000313" key="3">
    <source>
        <dbReference type="EMBL" id="EEX25515.1"/>
    </source>
</evidence>
<dbReference type="HOGENOM" id="CLU_140230_5_2_9"/>
<dbReference type="Pfam" id="PF01381">
    <property type="entry name" value="HTH_3"/>
    <property type="match status" value="1"/>
</dbReference>
<dbReference type="AlphaFoldDB" id="D0DTB5"/>
<dbReference type="CDD" id="cd00093">
    <property type="entry name" value="HTH_XRE"/>
    <property type="match status" value="1"/>
</dbReference>
<organism evidence="3">
    <name type="scientific">Limosilactobacillus fermentum 28-3-CHN</name>
    <dbReference type="NCBI Taxonomy" id="575599"/>
    <lineage>
        <taxon>Bacteria</taxon>
        <taxon>Bacillati</taxon>
        <taxon>Bacillota</taxon>
        <taxon>Bacilli</taxon>
        <taxon>Lactobacillales</taxon>
        <taxon>Lactobacillaceae</taxon>
        <taxon>Limosilactobacillus</taxon>
    </lineage>
</organism>
<dbReference type="PANTHER" id="PTHR36924">
    <property type="entry name" value="ANTITOXIN HIGA-1"/>
    <property type="match status" value="1"/>
</dbReference>
<gene>
    <name evidence="3" type="primary">higA</name>
    <name evidence="3" type="ORF">HMPREF0513_00904</name>
</gene>
<feature type="domain" description="HTH cro/C1-type" evidence="2">
    <location>
        <begin position="73"/>
        <end position="113"/>
    </location>
</feature>
<dbReference type="SMART" id="SM00530">
    <property type="entry name" value="HTH_XRE"/>
    <property type="match status" value="1"/>
</dbReference>
<dbReference type="PANTHER" id="PTHR36924:SF1">
    <property type="entry name" value="ANTITOXIN HIGA-1"/>
    <property type="match status" value="1"/>
</dbReference>
<reference evidence="3" key="1">
    <citation type="submission" date="2009-08" db="EMBL/GenBank/DDBJ databases">
        <title>The Genome Sequence of Lactobacillus fermentum 28-3-CHN.</title>
        <authorList>
            <consortium name="The Broad Institute Genome Sequencing Platform"/>
            <person name="Ward D."/>
            <person name="Feldgarden M."/>
            <person name="Earl A."/>
            <person name="Young S.K."/>
            <person name="Zeng Q."/>
            <person name="Koehrsen M."/>
            <person name="Alvarado L."/>
            <person name="Berlin A."/>
            <person name="Bochicchio J."/>
            <person name="Borenstein D."/>
            <person name="Chapman S.B."/>
            <person name="Chen Z."/>
            <person name="Engels R."/>
            <person name="Freedman E."/>
            <person name="Gellesch M."/>
            <person name="Goldberg J."/>
            <person name="Griggs A."/>
            <person name="Gujja S."/>
            <person name="Heilman E."/>
            <person name="Heiman D."/>
            <person name="Hepburn T."/>
            <person name="Howarth C."/>
            <person name="Jen D."/>
            <person name="Larson L."/>
            <person name="Lewis B."/>
            <person name="Mehta T."/>
            <person name="Park D."/>
            <person name="Pearson M."/>
            <person name="Roberts A."/>
            <person name="Saif S."/>
            <person name="Shea T."/>
            <person name="Shenoy N."/>
            <person name="Sisk P."/>
            <person name="Stolte C."/>
            <person name="Sykes S."/>
            <person name="Thomson T."/>
            <person name="Walk T."/>
            <person name="White J."/>
            <person name="Yandava C."/>
            <person name="Liu Y."/>
            <person name="Xu Q."/>
            <person name="Haas B."/>
            <person name="Nusbaum C."/>
            <person name="Birren B."/>
        </authorList>
    </citation>
    <scope>NUCLEOTIDE SEQUENCE</scope>
    <source>
        <strain evidence="3">28-3-CHN</strain>
    </source>
</reference>
<proteinExistence type="predicted"/>
<name>D0DTB5_LIMFE</name>
<dbReference type="SUPFAM" id="SSF47413">
    <property type="entry name" value="lambda repressor-like DNA-binding domains"/>
    <property type="match status" value="1"/>
</dbReference>
<dbReference type="PROSITE" id="PS50943">
    <property type="entry name" value="HTH_CROC1"/>
    <property type="match status" value="1"/>
</dbReference>
<dbReference type="NCBIfam" id="TIGR02607">
    <property type="entry name" value="antidote_HigA"/>
    <property type="match status" value="1"/>
</dbReference>
<evidence type="ECO:0000256" key="1">
    <source>
        <dbReference type="ARBA" id="ARBA00023125"/>
    </source>
</evidence>
<keyword evidence="1" id="KW-0238">DNA-binding</keyword>
<dbReference type="InterPro" id="IPR010982">
    <property type="entry name" value="Lambda_DNA-bd_dom_sf"/>
</dbReference>
<dbReference type="InterPro" id="IPR001387">
    <property type="entry name" value="Cro/C1-type_HTH"/>
</dbReference>
<dbReference type="GO" id="GO:0003677">
    <property type="term" value="F:DNA binding"/>
    <property type="evidence" value="ECO:0007669"/>
    <property type="project" value="UniProtKB-KW"/>
</dbReference>
<protein>
    <submittedName>
        <fullName evidence="3">Addiction module antidote protein HigA</fullName>
    </submittedName>
</protein>
<evidence type="ECO:0000259" key="2">
    <source>
        <dbReference type="PROSITE" id="PS50943"/>
    </source>
</evidence>
<dbReference type="Proteomes" id="UP000004920">
    <property type="component" value="Unassembled WGS sequence"/>
</dbReference>
<dbReference type="InterPro" id="IPR013430">
    <property type="entry name" value="Toxin_antidote_HigA"/>
</dbReference>
<accession>D0DTB5</accession>